<keyword evidence="1" id="KW-1133">Transmembrane helix</keyword>
<feature type="transmembrane region" description="Helical" evidence="1">
    <location>
        <begin position="6"/>
        <end position="26"/>
    </location>
</feature>
<reference evidence="2 3" key="1">
    <citation type="journal article" date="2016" name="Nat. Commun.">
        <title>Thousands of microbial genomes shed light on interconnected biogeochemical processes in an aquifer system.</title>
        <authorList>
            <person name="Anantharaman K."/>
            <person name="Brown C.T."/>
            <person name="Hug L.A."/>
            <person name="Sharon I."/>
            <person name="Castelle C.J."/>
            <person name="Probst A.J."/>
            <person name="Thomas B.C."/>
            <person name="Singh A."/>
            <person name="Wilkins M.J."/>
            <person name="Karaoz U."/>
            <person name="Brodie E.L."/>
            <person name="Williams K.H."/>
            <person name="Hubbard S.S."/>
            <person name="Banfield J.F."/>
        </authorList>
    </citation>
    <scope>NUCLEOTIDE SEQUENCE [LARGE SCALE GENOMIC DNA]</scope>
</reference>
<accession>A0A1F8F0R6</accession>
<name>A0A1F8F0R6_9BACT</name>
<dbReference type="PANTHER" id="PTHR43649">
    <property type="entry name" value="ARABINOSE-BINDING PROTEIN-RELATED"/>
    <property type="match status" value="1"/>
</dbReference>
<dbReference type="EMBL" id="MGJJ01000004">
    <property type="protein sequence ID" value="OGN05856.1"/>
    <property type="molecule type" value="Genomic_DNA"/>
</dbReference>
<comment type="caution">
    <text evidence="2">The sequence shown here is derived from an EMBL/GenBank/DDBJ whole genome shotgun (WGS) entry which is preliminary data.</text>
</comment>
<dbReference type="Proteomes" id="UP000177419">
    <property type="component" value="Unassembled WGS sequence"/>
</dbReference>
<sequence length="444" mass="48917">MNTNKIFYILVGLIAIVIFITIILVLRGMGGSSGQPVNLEFWGVFDDSEAFTGAIRGYQQSQQSQKSNVKIFYRRFSYEDYERSLIDALAAGTGPDIFMVGNAWLPKHGDKLKPLPAQIKGLKAPLFTLSSFKDQFVEVAYNDLVSGGQIYALPLYADTLALYYNKDMFNSAGITRPPTDWEEFNDDIGLLTKLDSAGNIVQSGAAMGTAKNINRSTDILMALMLQSGVKMTDSDNASATFANAVSGLTVGETALKYYTDFANPRVSTYAWNDSRHYSIDAFAQGEVAMMFNYAHQASILKAKAPRLNFGVAPMPQISSSDIKNYANYWAVGVSNASKQSDDAWKFIAYLVSREGATAYLNASQRPAARRDLIDLQRTDIDLGLFAVQALTAKSWYQIDQVTIEGIFADMIDNVNFGKSSVREALSSAESRVTVLMAKQKRQAR</sequence>
<evidence type="ECO:0000313" key="2">
    <source>
        <dbReference type="EMBL" id="OGN05856.1"/>
    </source>
</evidence>
<gene>
    <name evidence="2" type="ORF">A2746_00670</name>
</gene>
<dbReference type="InterPro" id="IPR050490">
    <property type="entry name" value="Bact_solute-bd_prot1"/>
</dbReference>
<dbReference type="Gene3D" id="3.40.190.10">
    <property type="entry name" value="Periplasmic binding protein-like II"/>
    <property type="match status" value="1"/>
</dbReference>
<evidence type="ECO:0000313" key="3">
    <source>
        <dbReference type="Proteomes" id="UP000177419"/>
    </source>
</evidence>
<dbReference type="AlphaFoldDB" id="A0A1F8F0R6"/>
<dbReference type="PANTHER" id="PTHR43649:SF12">
    <property type="entry name" value="DIACETYLCHITOBIOSE BINDING PROTEIN DASA"/>
    <property type="match status" value="1"/>
</dbReference>
<dbReference type="InterPro" id="IPR006059">
    <property type="entry name" value="SBP"/>
</dbReference>
<dbReference type="Pfam" id="PF01547">
    <property type="entry name" value="SBP_bac_1"/>
    <property type="match status" value="1"/>
</dbReference>
<keyword evidence="1" id="KW-0472">Membrane</keyword>
<dbReference type="SUPFAM" id="SSF53850">
    <property type="entry name" value="Periplasmic binding protein-like II"/>
    <property type="match status" value="1"/>
</dbReference>
<keyword evidence="1" id="KW-0812">Transmembrane</keyword>
<evidence type="ECO:0008006" key="4">
    <source>
        <dbReference type="Google" id="ProtNLM"/>
    </source>
</evidence>
<evidence type="ECO:0000256" key="1">
    <source>
        <dbReference type="SAM" id="Phobius"/>
    </source>
</evidence>
<dbReference type="STRING" id="1802669.A2746_00670"/>
<organism evidence="2 3">
    <name type="scientific">Candidatus Yanofskybacteria bacterium RIFCSPHIGHO2_01_FULL_44_22</name>
    <dbReference type="NCBI Taxonomy" id="1802669"/>
    <lineage>
        <taxon>Bacteria</taxon>
        <taxon>Candidatus Yanofskyibacteriota</taxon>
    </lineage>
</organism>
<protein>
    <recommendedName>
        <fullName evidence="4">ABC transporter substrate-binding protein</fullName>
    </recommendedName>
</protein>
<proteinExistence type="predicted"/>